<sequence>MDVYWVEGSGGRCSRHPYGFHRQPFLVSLARRTREGRSSDVLRSHCARSAIHARAPAHNPPLVRHPSCHREDPLLQLRLRRAQRARAPPALEGSRLLRAARCREHEGRGHLLPQRPREFREAHRQARVLLVVGWCGRREDRGDGREWGEHRRCTW</sequence>
<proteinExistence type="predicted"/>
<organism evidence="1 2">
    <name type="scientific">Mycena citricolor</name>
    <dbReference type="NCBI Taxonomy" id="2018698"/>
    <lineage>
        <taxon>Eukaryota</taxon>
        <taxon>Fungi</taxon>
        <taxon>Dikarya</taxon>
        <taxon>Basidiomycota</taxon>
        <taxon>Agaricomycotina</taxon>
        <taxon>Agaricomycetes</taxon>
        <taxon>Agaricomycetidae</taxon>
        <taxon>Agaricales</taxon>
        <taxon>Marasmiineae</taxon>
        <taxon>Mycenaceae</taxon>
        <taxon>Mycena</taxon>
    </lineage>
</organism>
<evidence type="ECO:0000313" key="1">
    <source>
        <dbReference type="EMBL" id="CAK5270757.1"/>
    </source>
</evidence>
<evidence type="ECO:0000313" key="2">
    <source>
        <dbReference type="Proteomes" id="UP001295794"/>
    </source>
</evidence>
<dbReference type="EMBL" id="CAVNYO010000169">
    <property type="protein sequence ID" value="CAK5270757.1"/>
    <property type="molecule type" value="Genomic_DNA"/>
</dbReference>
<dbReference type="Proteomes" id="UP001295794">
    <property type="component" value="Unassembled WGS sequence"/>
</dbReference>
<protein>
    <submittedName>
        <fullName evidence="1">Uncharacterized protein</fullName>
    </submittedName>
</protein>
<dbReference type="AlphaFoldDB" id="A0AAD2H7W9"/>
<keyword evidence="2" id="KW-1185">Reference proteome</keyword>
<gene>
    <name evidence="1" type="ORF">MYCIT1_LOCUS15435</name>
</gene>
<name>A0AAD2H7W9_9AGAR</name>
<comment type="caution">
    <text evidence="1">The sequence shown here is derived from an EMBL/GenBank/DDBJ whole genome shotgun (WGS) entry which is preliminary data.</text>
</comment>
<reference evidence="1" key="1">
    <citation type="submission" date="2023-11" db="EMBL/GenBank/DDBJ databases">
        <authorList>
            <person name="De Vega J J."/>
            <person name="De Vega J J."/>
        </authorList>
    </citation>
    <scope>NUCLEOTIDE SEQUENCE</scope>
</reference>
<accession>A0AAD2H7W9</accession>